<organism evidence="2 3">
    <name type="scientific">Anaerobutyricum soehngenii</name>
    <dbReference type="NCBI Taxonomy" id="105843"/>
    <lineage>
        <taxon>Bacteria</taxon>
        <taxon>Bacillati</taxon>
        <taxon>Bacillota</taxon>
        <taxon>Clostridia</taxon>
        <taxon>Lachnospirales</taxon>
        <taxon>Lachnospiraceae</taxon>
        <taxon>Anaerobutyricum</taxon>
    </lineage>
</organism>
<dbReference type="RefSeq" id="WP_154581010.1">
    <property type="nucleotide sequence ID" value="NZ_VULP01000014.1"/>
</dbReference>
<protein>
    <submittedName>
        <fullName evidence="2">Toxin-antitoxin system, antitoxin component, HicB family protein</fullName>
    </submittedName>
</protein>
<sequence>MLSAYPACFIKEDTGYSVIFPDLNTATCGDDLEDAFSMAVDCLAGYLYSSNLEGENVPPASGLQDIDIQKIMDELEVTSNEAFVNIVTVDVAEYYSQR</sequence>
<comment type="caution">
    <text evidence="2">The sequence shown here is derived from an EMBL/GenBank/DDBJ whole genome shotgun (WGS) entry which is preliminary data.</text>
</comment>
<dbReference type="Pfam" id="PF15919">
    <property type="entry name" value="HicB_lk_antitox"/>
    <property type="match status" value="1"/>
</dbReference>
<proteinExistence type="predicted"/>
<gene>
    <name evidence="2" type="ORF">FYJ25_08235</name>
</gene>
<feature type="domain" description="HicB-like antitoxin of toxin-antitoxin system" evidence="1">
    <location>
        <begin position="5"/>
        <end position="95"/>
    </location>
</feature>
<dbReference type="EMBL" id="VULP01000014">
    <property type="protein sequence ID" value="MSU82335.1"/>
    <property type="molecule type" value="Genomic_DNA"/>
</dbReference>
<dbReference type="SUPFAM" id="SSF143100">
    <property type="entry name" value="TTHA1013/TTHA0281-like"/>
    <property type="match status" value="1"/>
</dbReference>
<dbReference type="InterPro" id="IPR035069">
    <property type="entry name" value="TTHA1013/TTHA0281-like"/>
</dbReference>
<accession>A0A6N7YF75</accession>
<dbReference type="AlphaFoldDB" id="A0A6N7YF75"/>
<dbReference type="Gene3D" id="3.30.160.250">
    <property type="match status" value="1"/>
</dbReference>
<dbReference type="Proteomes" id="UP000433359">
    <property type="component" value="Unassembled WGS sequence"/>
</dbReference>
<reference evidence="2 3" key="1">
    <citation type="submission" date="2019-08" db="EMBL/GenBank/DDBJ databases">
        <title>In-depth cultivation of the pig gut microbiome towards novel bacterial diversity and tailored functional studies.</title>
        <authorList>
            <person name="Wylensek D."/>
            <person name="Hitch T.C.A."/>
            <person name="Clavel T."/>
        </authorList>
    </citation>
    <scope>NUCLEOTIDE SEQUENCE [LARGE SCALE GENOMIC DNA]</scope>
    <source>
        <strain evidence="2 3">BSM-383-APC-4H</strain>
    </source>
</reference>
<evidence type="ECO:0000259" key="1">
    <source>
        <dbReference type="Pfam" id="PF15919"/>
    </source>
</evidence>
<evidence type="ECO:0000313" key="2">
    <source>
        <dbReference type="EMBL" id="MSU82335.1"/>
    </source>
</evidence>
<dbReference type="InterPro" id="IPR031807">
    <property type="entry name" value="HicB-like"/>
</dbReference>
<name>A0A6N7YF75_9FIRM</name>
<evidence type="ECO:0000313" key="3">
    <source>
        <dbReference type="Proteomes" id="UP000433359"/>
    </source>
</evidence>